<feature type="non-terminal residue" evidence="2">
    <location>
        <position position="582"/>
    </location>
</feature>
<keyword evidence="1" id="KW-1133">Transmembrane helix</keyword>
<dbReference type="InterPro" id="IPR029063">
    <property type="entry name" value="SAM-dependent_MTases_sf"/>
</dbReference>
<dbReference type="EMBL" id="LAZR01032087">
    <property type="protein sequence ID" value="KKL51897.1"/>
    <property type="molecule type" value="Genomic_DNA"/>
</dbReference>
<feature type="transmembrane region" description="Helical" evidence="1">
    <location>
        <begin position="5"/>
        <end position="24"/>
    </location>
</feature>
<sequence>SSSSAVNIFIILYTFTAIGSFLILNRIPLDYFRLPLEPIQGLYLLAVYLFLALPFFLTGLIISVAYSFNPEKTGFVYFASMTGSACGAIIPALFLPLLGEGRLIILSALIPMMLIFIKKTSKDSDRAKRGVSQGSLFYRKRAGVFQVLSFGIVLTAGFLISPKGDKMVNVNPSPYKASSQLLQFPNTRVTDTVTSIKGRIDSIKSPYIRFAPGLSLKYLETMPRQWAAFKDGDQPFTLYRSLSQKDRQFSGFMLQCVGYRLASKRDRVPLIQNGGGSAIICALAADAKRITIVEQHPELARIVQRHYQLPVRNQNPRSFLSQSDQRFHIIHVEDWGTSLPGTAALTQQYLFTVEAFTAYLSHLTENGLIIISRKLLLPPADSIRLWAAAYEGLRSLEIKNPETHMVILRNWDTFTLIVSAGPIKNVNEIKLFASRMNFDLVYMPEISKEMVNRFNVFDAPYHFLDINRLAAAYRTGTENAFFETHLLDVKPQKDSRPFPSRFLKWSKVRKIYQTTGSRPYSLLMSGEIVVAAVFVVALMVAVFLLVIPVLIMSKGTKKASFSQIVYFLSVGAGFLFVELFFI</sequence>
<evidence type="ECO:0000256" key="1">
    <source>
        <dbReference type="SAM" id="Phobius"/>
    </source>
</evidence>
<gene>
    <name evidence="2" type="ORF">LCGC14_2290900</name>
</gene>
<organism evidence="2">
    <name type="scientific">marine sediment metagenome</name>
    <dbReference type="NCBI Taxonomy" id="412755"/>
    <lineage>
        <taxon>unclassified sequences</taxon>
        <taxon>metagenomes</taxon>
        <taxon>ecological metagenomes</taxon>
    </lineage>
</organism>
<feature type="transmembrane region" description="Helical" evidence="1">
    <location>
        <begin position="103"/>
        <end position="121"/>
    </location>
</feature>
<feature type="transmembrane region" description="Helical" evidence="1">
    <location>
        <begin position="528"/>
        <end position="552"/>
    </location>
</feature>
<dbReference type="AlphaFoldDB" id="A0A0F9FLI5"/>
<comment type="caution">
    <text evidence="2">The sequence shown here is derived from an EMBL/GenBank/DDBJ whole genome shotgun (WGS) entry which is preliminary data.</text>
</comment>
<feature type="transmembrane region" description="Helical" evidence="1">
    <location>
        <begin position="44"/>
        <end position="68"/>
    </location>
</feature>
<evidence type="ECO:0000313" key="2">
    <source>
        <dbReference type="EMBL" id="KKL51897.1"/>
    </source>
</evidence>
<evidence type="ECO:0008006" key="3">
    <source>
        <dbReference type="Google" id="ProtNLM"/>
    </source>
</evidence>
<dbReference type="SUPFAM" id="SSF53335">
    <property type="entry name" value="S-adenosyl-L-methionine-dependent methyltransferases"/>
    <property type="match status" value="1"/>
</dbReference>
<protein>
    <recommendedName>
        <fullName evidence="3">PABS domain-containing protein</fullName>
    </recommendedName>
</protein>
<keyword evidence="1" id="KW-0472">Membrane</keyword>
<keyword evidence="1" id="KW-0812">Transmembrane</keyword>
<reference evidence="2" key="1">
    <citation type="journal article" date="2015" name="Nature">
        <title>Complex archaea that bridge the gap between prokaryotes and eukaryotes.</title>
        <authorList>
            <person name="Spang A."/>
            <person name="Saw J.H."/>
            <person name="Jorgensen S.L."/>
            <person name="Zaremba-Niedzwiedzka K."/>
            <person name="Martijn J."/>
            <person name="Lind A.E."/>
            <person name="van Eijk R."/>
            <person name="Schleper C."/>
            <person name="Guy L."/>
            <person name="Ettema T.J."/>
        </authorList>
    </citation>
    <scope>NUCLEOTIDE SEQUENCE</scope>
</reference>
<dbReference type="Gene3D" id="3.40.50.150">
    <property type="entry name" value="Vaccinia Virus protein VP39"/>
    <property type="match status" value="1"/>
</dbReference>
<feature type="transmembrane region" description="Helical" evidence="1">
    <location>
        <begin position="142"/>
        <end position="160"/>
    </location>
</feature>
<accession>A0A0F9FLI5</accession>
<name>A0A0F9FLI5_9ZZZZ</name>
<feature type="non-terminal residue" evidence="2">
    <location>
        <position position="1"/>
    </location>
</feature>
<feature type="transmembrane region" description="Helical" evidence="1">
    <location>
        <begin position="75"/>
        <end position="97"/>
    </location>
</feature>
<feature type="transmembrane region" description="Helical" evidence="1">
    <location>
        <begin position="564"/>
        <end position="581"/>
    </location>
</feature>
<proteinExistence type="predicted"/>